<reference evidence="1" key="1">
    <citation type="submission" date="2022-03" db="EMBL/GenBank/DDBJ databases">
        <authorList>
            <person name="Tunstrom K."/>
        </authorList>
    </citation>
    <scope>NUCLEOTIDE SEQUENCE</scope>
</reference>
<gene>
    <name evidence="1" type="ORF">EEDITHA_LOCUS21273</name>
</gene>
<sequence>MSATVATSERRIITSAIATLIYQDQSYLENGIAFDDLVRVAASQESKCTKKQLENIINKELSSGSLIKLPNGTLALGPADHDGDSCDSFKFEYNDSNTKV</sequence>
<keyword evidence="2" id="KW-1185">Reference proteome</keyword>
<dbReference type="EMBL" id="CAKOGL010000030">
    <property type="protein sequence ID" value="CAH2107223.1"/>
    <property type="molecule type" value="Genomic_DNA"/>
</dbReference>
<comment type="caution">
    <text evidence="1">The sequence shown here is derived from an EMBL/GenBank/DDBJ whole genome shotgun (WGS) entry which is preliminary data.</text>
</comment>
<dbReference type="Proteomes" id="UP001153954">
    <property type="component" value="Unassembled WGS sequence"/>
</dbReference>
<name>A0AAU9VAE4_EUPED</name>
<protein>
    <submittedName>
        <fullName evidence="1">Uncharacterized protein</fullName>
    </submittedName>
</protein>
<dbReference type="AlphaFoldDB" id="A0AAU9VAE4"/>
<proteinExistence type="predicted"/>
<evidence type="ECO:0000313" key="2">
    <source>
        <dbReference type="Proteomes" id="UP001153954"/>
    </source>
</evidence>
<evidence type="ECO:0000313" key="1">
    <source>
        <dbReference type="EMBL" id="CAH2107223.1"/>
    </source>
</evidence>
<accession>A0AAU9VAE4</accession>
<organism evidence="1 2">
    <name type="scientific">Euphydryas editha</name>
    <name type="common">Edith's checkerspot</name>
    <dbReference type="NCBI Taxonomy" id="104508"/>
    <lineage>
        <taxon>Eukaryota</taxon>
        <taxon>Metazoa</taxon>
        <taxon>Ecdysozoa</taxon>
        <taxon>Arthropoda</taxon>
        <taxon>Hexapoda</taxon>
        <taxon>Insecta</taxon>
        <taxon>Pterygota</taxon>
        <taxon>Neoptera</taxon>
        <taxon>Endopterygota</taxon>
        <taxon>Lepidoptera</taxon>
        <taxon>Glossata</taxon>
        <taxon>Ditrysia</taxon>
        <taxon>Papilionoidea</taxon>
        <taxon>Nymphalidae</taxon>
        <taxon>Nymphalinae</taxon>
        <taxon>Euphydryas</taxon>
    </lineage>
</organism>